<evidence type="ECO:0000259" key="2">
    <source>
        <dbReference type="Pfam" id="PF10390"/>
    </source>
</evidence>
<dbReference type="OrthoDB" id="2587563at2759"/>
<gene>
    <name evidence="3" type="ORF">EC973_009071</name>
</gene>
<feature type="domain" description="RNA polymerase II elongation factor ELL N-terminal" evidence="2">
    <location>
        <begin position="93"/>
        <end position="231"/>
    </location>
</feature>
<reference evidence="3" key="1">
    <citation type="submission" date="2020-01" db="EMBL/GenBank/DDBJ databases">
        <title>Genome Sequencing of Three Apophysomyces-Like Fungal Strains Confirms a Novel Fungal Genus in the Mucoromycota with divergent Burkholderia-like Endosymbiotic Bacteria.</title>
        <authorList>
            <person name="Stajich J.E."/>
            <person name="Macias A.M."/>
            <person name="Carter-House D."/>
            <person name="Lovett B."/>
            <person name="Kasson L.R."/>
            <person name="Berry K."/>
            <person name="Grigoriev I."/>
            <person name="Chang Y."/>
            <person name="Spatafora J."/>
            <person name="Kasson M.T."/>
        </authorList>
    </citation>
    <scope>NUCLEOTIDE SEQUENCE</scope>
    <source>
        <strain evidence="3">NRRL A-21654</strain>
    </source>
</reference>
<feature type="compositionally biased region" description="Pro residues" evidence="1">
    <location>
        <begin position="343"/>
        <end position="380"/>
    </location>
</feature>
<feature type="region of interest" description="Disordered" evidence="1">
    <location>
        <begin position="250"/>
        <end position="403"/>
    </location>
</feature>
<dbReference type="InterPro" id="IPR019464">
    <property type="entry name" value="ELL_N"/>
</dbReference>
<protein>
    <recommendedName>
        <fullName evidence="2">RNA polymerase II elongation factor ELL N-terminal domain-containing protein</fullName>
    </recommendedName>
</protein>
<dbReference type="Gene3D" id="1.10.10.2670">
    <property type="entry name" value="E3 ubiquitin-protein ligase"/>
    <property type="match status" value="1"/>
</dbReference>
<dbReference type="AlphaFoldDB" id="A0A8H7BM37"/>
<dbReference type="InterPro" id="IPR042065">
    <property type="entry name" value="E3_ELL-like"/>
</dbReference>
<proteinExistence type="predicted"/>
<dbReference type="Proteomes" id="UP000605846">
    <property type="component" value="Unassembled WGS sequence"/>
</dbReference>
<dbReference type="InterPro" id="IPR036390">
    <property type="entry name" value="WH_DNA-bd_sf"/>
</dbReference>
<evidence type="ECO:0000256" key="1">
    <source>
        <dbReference type="SAM" id="MobiDB-lite"/>
    </source>
</evidence>
<evidence type="ECO:0000313" key="4">
    <source>
        <dbReference type="Proteomes" id="UP000605846"/>
    </source>
</evidence>
<evidence type="ECO:0000313" key="3">
    <source>
        <dbReference type="EMBL" id="KAF7726096.1"/>
    </source>
</evidence>
<dbReference type="GO" id="GO:0008023">
    <property type="term" value="C:transcription elongation factor complex"/>
    <property type="evidence" value="ECO:0007669"/>
    <property type="project" value="InterPro"/>
</dbReference>
<feature type="region of interest" description="Disordered" evidence="1">
    <location>
        <begin position="114"/>
        <end position="152"/>
    </location>
</feature>
<dbReference type="EMBL" id="JABAYA010000084">
    <property type="protein sequence ID" value="KAF7726096.1"/>
    <property type="molecule type" value="Genomic_DNA"/>
</dbReference>
<organism evidence="3 4">
    <name type="scientific">Apophysomyces ossiformis</name>
    <dbReference type="NCBI Taxonomy" id="679940"/>
    <lineage>
        <taxon>Eukaryota</taxon>
        <taxon>Fungi</taxon>
        <taxon>Fungi incertae sedis</taxon>
        <taxon>Mucoromycota</taxon>
        <taxon>Mucoromycotina</taxon>
        <taxon>Mucoromycetes</taxon>
        <taxon>Mucorales</taxon>
        <taxon>Mucorineae</taxon>
        <taxon>Mucoraceae</taxon>
        <taxon>Apophysomyces</taxon>
    </lineage>
</organism>
<dbReference type="SUPFAM" id="SSF46785">
    <property type="entry name" value="Winged helix' DNA-binding domain"/>
    <property type="match status" value="1"/>
</dbReference>
<feature type="compositionally biased region" description="Acidic residues" evidence="1">
    <location>
        <begin position="381"/>
        <end position="390"/>
    </location>
</feature>
<accession>A0A8H7BM37</accession>
<comment type="caution">
    <text evidence="3">The sequence shown here is derived from an EMBL/GenBank/DDBJ whole genome shotgun (WGS) entry which is preliminary data.</text>
</comment>
<keyword evidence="4" id="KW-1185">Reference proteome</keyword>
<feature type="compositionally biased region" description="Basic and acidic residues" evidence="1">
    <location>
        <begin position="294"/>
        <end position="336"/>
    </location>
</feature>
<name>A0A8H7BM37_9FUNG</name>
<dbReference type="Pfam" id="PF10390">
    <property type="entry name" value="ELL"/>
    <property type="match status" value="1"/>
</dbReference>
<dbReference type="GO" id="GO:0006368">
    <property type="term" value="P:transcription elongation by RNA polymerase II"/>
    <property type="evidence" value="ECO:0007669"/>
    <property type="project" value="InterPro"/>
</dbReference>
<sequence>MPPQRKAIALRLNREALNLLNESRHDDSIQIKFDLGSSSAIRIGDKIFPVTMHDELSSAVYVGGHGNQISFVSNVTHNARMKQVLSLEDKARIRDRTAAAEREKRARHIELLDIVNTPTTTPPKRPNVKASRPSPFASSSQPNPPARLEPSPTINSTLRERMIHLLAIRPCPIGQLTTMLKATAADLLPLLKKVAICAKNSDNHWYLRPEIYKEIRIWEWSRYDDKERALVIENTKEAYDRLLKLSPNAPERANLIPRKPKPQTLVPPPSQTRRSSSQEGTSKDREGGSGNSKKRNEGREEEKQSNEPKKAKKTEGKSRKTTSKMDKIRREAERSSVAHATPPLNPIPASPIQSPPAPADPPQPPPPPKPRKATPPPPPPESEEESESDEEVRTPYSVSHIDSQKSFERMIKTHQNALKHYIQCKQDIHQNYPLYVEALLKTEIEDGSPSDKKARFLRKMGEYYQKRGGDVLKWRRAVRLTRRFNWLHDKVDAIWKELELACATQQFTIPPQKKKKR</sequence>